<dbReference type="InterPro" id="IPR020557">
    <property type="entry name" value="Fumarate_lyase_CS"/>
</dbReference>
<dbReference type="EMBL" id="PNIE01000061">
    <property type="protein sequence ID" value="PMP62529.1"/>
    <property type="molecule type" value="Genomic_DNA"/>
</dbReference>
<dbReference type="Gene3D" id="1.20.200.10">
    <property type="entry name" value="Fumarase/aspartase (Central domain)"/>
    <property type="match status" value="1"/>
</dbReference>
<comment type="pathway">
    <text evidence="2 7">Amino-acid biosynthesis; L-arginine biosynthesis; L-arginine from L-ornithine and carbamoyl phosphate: step 3/3.</text>
</comment>
<dbReference type="NCBIfam" id="TIGR00838">
    <property type="entry name" value="argH"/>
    <property type="match status" value="1"/>
</dbReference>
<feature type="domain" description="Argininosuccinate lyase C-terminal" evidence="9">
    <location>
        <begin position="369"/>
        <end position="436"/>
    </location>
</feature>
<evidence type="ECO:0000313" key="11">
    <source>
        <dbReference type="Proteomes" id="UP000235731"/>
    </source>
</evidence>
<keyword evidence="4 7" id="KW-0055">Arginine biosynthesis</keyword>
<dbReference type="PRINTS" id="PR00145">
    <property type="entry name" value="ARGSUCLYASE"/>
</dbReference>
<dbReference type="FunFam" id="1.10.40.30:FF:000001">
    <property type="entry name" value="Argininosuccinate lyase"/>
    <property type="match status" value="1"/>
</dbReference>
<dbReference type="Proteomes" id="UP000235731">
    <property type="component" value="Unassembled WGS sequence"/>
</dbReference>
<dbReference type="Pfam" id="PF00206">
    <property type="entry name" value="Lyase_1"/>
    <property type="match status" value="1"/>
</dbReference>
<organism evidence="10 11">
    <name type="scientific">Caldimicrobium thiodismutans</name>
    <dbReference type="NCBI Taxonomy" id="1653476"/>
    <lineage>
        <taxon>Bacteria</taxon>
        <taxon>Pseudomonadati</taxon>
        <taxon>Thermodesulfobacteriota</taxon>
        <taxon>Thermodesulfobacteria</taxon>
        <taxon>Thermodesulfobacteriales</taxon>
        <taxon>Thermodesulfobacteriaceae</taxon>
        <taxon>Caldimicrobium</taxon>
    </lineage>
</organism>
<dbReference type="PROSITE" id="PS00163">
    <property type="entry name" value="FUMARATE_LYASES"/>
    <property type="match status" value="1"/>
</dbReference>
<dbReference type="InterPro" id="IPR000362">
    <property type="entry name" value="Fumarate_lyase_fam"/>
</dbReference>
<dbReference type="InterPro" id="IPR009049">
    <property type="entry name" value="Argininosuccinate_lyase"/>
</dbReference>
<dbReference type="InterPro" id="IPR022761">
    <property type="entry name" value="Fumarate_lyase_N"/>
</dbReference>
<evidence type="ECO:0000259" key="8">
    <source>
        <dbReference type="Pfam" id="PF00206"/>
    </source>
</evidence>
<dbReference type="EC" id="4.3.2.1" evidence="3 7"/>
<dbReference type="UniPathway" id="UPA00068">
    <property type="reaction ID" value="UER00114"/>
</dbReference>
<comment type="catalytic activity">
    <reaction evidence="1 7">
        <text>2-(N(omega)-L-arginino)succinate = fumarate + L-arginine</text>
        <dbReference type="Rhea" id="RHEA:24020"/>
        <dbReference type="ChEBI" id="CHEBI:29806"/>
        <dbReference type="ChEBI" id="CHEBI:32682"/>
        <dbReference type="ChEBI" id="CHEBI:57472"/>
        <dbReference type="EC" id="4.3.2.1"/>
    </reaction>
</comment>
<evidence type="ECO:0000256" key="5">
    <source>
        <dbReference type="ARBA" id="ARBA00022605"/>
    </source>
</evidence>
<dbReference type="GO" id="GO:0042450">
    <property type="term" value="P:L-arginine biosynthetic process via ornithine"/>
    <property type="evidence" value="ECO:0007669"/>
    <property type="project" value="UniProtKB-UniRule"/>
</dbReference>
<dbReference type="AlphaFoldDB" id="A0A2N7PJ46"/>
<comment type="similarity">
    <text evidence="7">Belongs to the lyase 1 family. Argininosuccinate lyase subfamily.</text>
</comment>
<dbReference type="PANTHER" id="PTHR43814:SF1">
    <property type="entry name" value="ARGININOSUCCINATE LYASE"/>
    <property type="match status" value="1"/>
</dbReference>
<protein>
    <recommendedName>
        <fullName evidence="3 7">Argininosuccinate lyase</fullName>
        <shortName evidence="7">ASAL</shortName>
        <ecNumber evidence="3 7">4.3.2.1</ecNumber>
    </recommendedName>
    <alternativeName>
        <fullName evidence="7">Arginosuccinase</fullName>
    </alternativeName>
</protein>
<evidence type="ECO:0000256" key="7">
    <source>
        <dbReference type="HAMAP-Rule" id="MF_00006"/>
    </source>
</evidence>
<evidence type="ECO:0000256" key="3">
    <source>
        <dbReference type="ARBA" id="ARBA00012338"/>
    </source>
</evidence>
<dbReference type="PANTHER" id="PTHR43814">
    <property type="entry name" value="ARGININOSUCCINATE LYASE"/>
    <property type="match status" value="1"/>
</dbReference>
<keyword evidence="6 7" id="KW-0456">Lyase</keyword>
<feature type="domain" description="Fumarate lyase N-terminal" evidence="8">
    <location>
        <begin position="12"/>
        <end position="306"/>
    </location>
</feature>
<comment type="caution">
    <text evidence="10">The sequence shown here is derived from an EMBL/GenBank/DDBJ whole genome shotgun (WGS) entry which is preliminary data.</text>
</comment>
<accession>A0A2N7PJ46</accession>
<dbReference type="PRINTS" id="PR00149">
    <property type="entry name" value="FUMRATELYASE"/>
</dbReference>
<dbReference type="InterPro" id="IPR029419">
    <property type="entry name" value="Arg_succ_lyase_C"/>
</dbReference>
<dbReference type="Gene3D" id="1.10.275.10">
    <property type="entry name" value="Fumarase/aspartase (N-terminal domain)"/>
    <property type="match status" value="1"/>
</dbReference>
<dbReference type="InterPro" id="IPR008948">
    <property type="entry name" value="L-Aspartase-like"/>
</dbReference>
<dbReference type="Gene3D" id="1.10.40.30">
    <property type="entry name" value="Fumarase/aspartase (C-terminal domain)"/>
    <property type="match status" value="1"/>
</dbReference>
<sequence>MVKEVSQKPWGGRFQEETNKFFEDFTESISYDYVLAFAEIKASLVYAKALFNAGLLTSEELSLLEKALLEIEEEIRKGAFIFRKEYEDIHMNLEKALFEKVGEIAYKLHTGRSRNEQVVTDLRLYLVEEEKQIKKLLLEFIRETIIKAEEYFEVVMPGFTHLQHAQPVLFSHWIATYAEAMRFHYERLLDLEKRLKLSPLGSSAFAGCGFPLNREFMAKELGFLAPHPHSVLAVSSRDFALEFVFILTLIMLDLSRLCEELVLWMSQEFSFIDLPDSLCSGSSIMPQKKNPDAAELIRGKTALVLGNLLQLLTLFKNLPLSYNRDMQEDKPPLFQALETTKASLKMATLLIKSLILKKERLENLLKEGYLLATELADYLVTRGIPFRKAHHLTGKIVLYAQKRGKRLEELTLEEFRNFSPLISEDIYNWLTIEHSLKRREIPGGTGRKTVKNYLEDFKKWILKEENP</sequence>
<evidence type="ECO:0000256" key="6">
    <source>
        <dbReference type="ARBA" id="ARBA00023239"/>
    </source>
</evidence>
<keyword evidence="5 7" id="KW-0028">Amino-acid biosynthesis</keyword>
<dbReference type="FunFam" id="1.20.200.10:FF:000015">
    <property type="entry name" value="argininosuccinate lyase isoform X2"/>
    <property type="match status" value="1"/>
</dbReference>
<evidence type="ECO:0000313" key="10">
    <source>
        <dbReference type="EMBL" id="PMP62529.1"/>
    </source>
</evidence>
<dbReference type="HAMAP" id="MF_00006">
    <property type="entry name" value="Arg_succ_lyase"/>
    <property type="match status" value="1"/>
</dbReference>
<evidence type="ECO:0000256" key="1">
    <source>
        <dbReference type="ARBA" id="ARBA00000985"/>
    </source>
</evidence>
<dbReference type="Pfam" id="PF14698">
    <property type="entry name" value="ASL_C2"/>
    <property type="match status" value="1"/>
</dbReference>
<gene>
    <name evidence="7 10" type="primary">argH</name>
    <name evidence="10" type="ORF">C0197_04420</name>
</gene>
<reference evidence="10 11" key="1">
    <citation type="submission" date="2018-01" db="EMBL/GenBank/DDBJ databases">
        <title>Metagenomic assembled genomes from two thermal pools in the Uzon Caldera, Kamchatka, Russia.</title>
        <authorList>
            <person name="Wilkins L."/>
            <person name="Ettinger C."/>
        </authorList>
    </citation>
    <scope>NUCLEOTIDE SEQUENCE [LARGE SCALE GENOMIC DNA]</scope>
    <source>
        <strain evidence="10">ZAV-15</strain>
    </source>
</reference>
<dbReference type="GO" id="GO:0004056">
    <property type="term" value="F:argininosuccinate lyase activity"/>
    <property type="evidence" value="ECO:0007669"/>
    <property type="project" value="UniProtKB-UniRule"/>
</dbReference>
<evidence type="ECO:0000256" key="4">
    <source>
        <dbReference type="ARBA" id="ARBA00022571"/>
    </source>
</evidence>
<evidence type="ECO:0000259" key="9">
    <source>
        <dbReference type="Pfam" id="PF14698"/>
    </source>
</evidence>
<comment type="subcellular location">
    <subcellularLocation>
        <location evidence="7">Cytoplasm</location>
    </subcellularLocation>
</comment>
<evidence type="ECO:0000256" key="2">
    <source>
        <dbReference type="ARBA" id="ARBA00004941"/>
    </source>
</evidence>
<dbReference type="GO" id="GO:0005829">
    <property type="term" value="C:cytosol"/>
    <property type="evidence" value="ECO:0007669"/>
    <property type="project" value="TreeGrafter"/>
</dbReference>
<dbReference type="SUPFAM" id="SSF48557">
    <property type="entry name" value="L-aspartase-like"/>
    <property type="match status" value="1"/>
</dbReference>
<dbReference type="InterPro" id="IPR024083">
    <property type="entry name" value="Fumarase/histidase_N"/>
</dbReference>
<proteinExistence type="inferred from homology"/>
<keyword evidence="7" id="KW-0963">Cytoplasm</keyword>
<dbReference type="CDD" id="cd01359">
    <property type="entry name" value="Argininosuccinate_lyase"/>
    <property type="match status" value="1"/>
</dbReference>
<name>A0A2N7PJ46_9BACT</name>